<dbReference type="SMR" id="A0A7I8XNL4"/>
<proteinExistence type="predicted"/>
<dbReference type="InterPro" id="IPR036188">
    <property type="entry name" value="FAD/NAD-bd_sf"/>
</dbReference>
<accession>A0A7I8XNL4</accession>
<feature type="chain" id="PRO_5035143942" evidence="1">
    <location>
        <begin position="23"/>
        <end position="545"/>
    </location>
</feature>
<keyword evidence="4" id="KW-1185">Reference proteome</keyword>
<dbReference type="SUPFAM" id="SSF54373">
    <property type="entry name" value="FAD-linked reductases, C-terminal domain"/>
    <property type="match status" value="1"/>
</dbReference>
<organism evidence="3 4">
    <name type="scientific">Bursaphelenchus xylophilus</name>
    <name type="common">Pinewood nematode worm</name>
    <name type="synonym">Aphelenchoides xylophilus</name>
    <dbReference type="NCBI Taxonomy" id="6326"/>
    <lineage>
        <taxon>Eukaryota</taxon>
        <taxon>Metazoa</taxon>
        <taxon>Ecdysozoa</taxon>
        <taxon>Nematoda</taxon>
        <taxon>Chromadorea</taxon>
        <taxon>Rhabditida</taxon>
        <taxon>Tylenchina</taxon>
        <taxon>Tylenchomorpha</taxon>
        <taxon>Aphelenchoidea</taxon>
        <taxon>Aphelenchoididae</taxon>
        <taxon>Bursaphelenchus</taxon>
    </lineage>
</organism>
<name>A0A7I8XNL4_BURXY</name>
<dbReference type="PANTHER" id="PTHR10742">
    <property type="entry name" value="FLAVIN MONOAMINE OXIDASE"/>
    <property type="match status" value="1"/>
</dbReference>
<sequence length="545" mass="62281">MDHRITGKVAITIVLLIAGACGEIDPGIPDFPQISAEFGTKTLNSTKNDGKNVSIAIIGGGFAGLAAFGKLDQLGYENVELFEAAGRLGGRVYPVPYTDGFIQHGAQFINGAENPIFEMARRLGVVTREMDDDELFRNADYRTGKCSLDMHCVEEFEEFVEKLEFQIQEMARDPVMWNRTVATVYKEVFRGFIAEKARSDKELRSYQALSQFYQTYYEGEWSAPIDKLSLRNYAKWDDQSAKFASFTLDKFGYTSILSELISKLPKERVHLNSKVATIDYRNEKTKIKLVNGEVYNGQFDVVIVTVPLGHLKAHATHLFQPQLPGRKLDVIEKMGFGSLLKVFLRYDKPFWANWTNSFVPLHIEGCSPESYLSKELHTFEPLEWEPNVLVGWLSGDGPKHIDWISDQELAQHITQHFRNSMPDVEVPEPRQLIRTSWLRDDNFRGSYTYISAEASQFKEDPLEILARPVFKSRKPRILFAGEATHSTIYQTTIGAYLSGRREAERIDFYSSRFTNTNDELYRKIQEEKREESVKSMLKSIDFITA</sequence>
<dbReference type="Proteomes" id="UP000582659">
    <property type="component" value="Unassembled WGS sequence"/>
</dbReference>
<evidence type="ECO:0000313" key="3">
    <source>
        <dbReference type="EMBL" id="CAD5232504.1"/>
    </source>
</evidence>
<keyword evidence="1" id="KW-0732">Signal</keyword>
<dbReference type="PROSITE" id="PS51257">
    <property type="entry name" value="PROKAR_LIPOPROTEIN"/>
    <property type="match status" value="1"/>
</dbReference>
<dbReference type="PANTHER" id="PTHR10742:SF407">
    <property type="entry name" value="AMINE OXIDASE DOMAIN-CONTAINING PROTEIN"/>
    <property type="match status" value="1"/>
</dbReference>
<dbReference type="Gene3D" id="3.50.50.60">
    <property type="entry name" value="FAD/NAD(P)-binding domain"/>
    <property type="match status" value="1"/>
</dbReference>
<dbReference type="Gene3D" id="3.90.660.10">
    <property type="match status" value="1"/>
</dbReference>
<dbReference type="Proteomes" id="UP000659654">
    <property type="component" value="Unassembled WGS sequence"/>
</dbReference>
<dbReference type="InterPro" id="IPR002937">
    <property type="entry name" value="Amino_oxidase"/>
</dbReference>
<evidence type="ECO:0000256" key="1">
    <source>
        <dbReference type="SAM" id="SignalP"/>
    </source>
</evidence>
<evidence type="ECO:0000259" key="2">
    <source>
        <dbReference type="Pfam" id="PF01593"/>
    </source>
</evidence>
<feature type="signal peptide" evidence="1">
    <location>
        <begin position="1"/>
        <end position="22"/>
    </location>
</feature>
<evidence type="ECO:0000313" key="4">
    <source>
        <dbReference type="Proteomes" id="UP000659654"/>
    </source>
</evidence>
<feature type="domain" description="Amine oxidase" evidence="2">
    <location>
        <begin position="62"/>
        <end position="506"/>
    </location>
</feature>
<dbReference type="EMBL" id="CAJFCV020000005">
    <property type="protein sequence ID" value="CAG9125079.1"/>
    <property type="molecule type" value="Genomic_DNA"/>
</dbReference>
<dbReference type="GO" id="GO:0046592">
    <property type="term" value="F:polyamine oxidase activity"/>
    <property type="evidence" value="ECO:0007669"/>
    <property type="project" value="TreeGrafter"/>
</dbReference>
<reference evidence="3" key="1">
    <citation type="submission" date="2020-09" db="EMBL/GenBank/DDBJ databases">
        <authorList>
            <person name="Kikuchi T."/>
        </authorList>
    </citation>
    <scope>NUCLEOTIDE SEQUENCE</scope>
    <source>
        <strain evidence="3">Ka4C1</strain>
    </source>
</reference>
<dbReference type="InterPro" id="IPR050281">
    <property type="entry name" value="Flavin_monoamine_oxidase"/>
</dbReference>
<dbReference type="OrthoDB" id="2219495at2759"/>
<gene>
    <name evidence="3" type="ORF">BXYJ_LOCUS12595</name>
</gene>
<dbReference type="SUPFAM" id="SSF51905">
    <property type="entry name" value="FAD/NAD(P)-binding domain"/>
    <property type="match status" value="1"/>
</dbReference>
<comment type="caution">
    <text evidence="3">The sequence shown here is derived from an EMBL/GenBank/DDBJ whole genome shotgun (WGS) entry which is preliminary data.</text>
</comment>
<dbReference type="AlphaFoldDB" id="A0A7I8XNL4"/>
<protein>
    <submittedName>
        <fullName evidence="3">(pine wood nematode) hypothetical protein</fullName>
    </submittedName>
</protein>
<dbReference type="EMBL" id="CAJFDI010000005">
    <property type="protein sequence ID" value="CAD5232504.1"/>
    <property type="molecule type" value="Genomic_DNA"/>
</dbReference>
<dbReference type="Pfam" id="PF01593">
    <property type="entry name" value="Amino_oxidase"/>
    <property type="match status" value="1"/>
</dbReference>